<dbReference type="Gene3D" id="3.40.50.1110">
    <property type="entry name" value="SGNH hydrolase"/>
    <property type="match status" value="1"/>
</dbReference>
<feature type="signal peptide" evidence="1">
    <location>
        <begin position="1"/>
        <end position="29"/>
    </location>
</feature>
<dbReference type="InterPro" id="IPR013830">
    <property type="entry name" value="SGNH_hydro"/>
</dbReference>
<evidence type="ECO:0000313" key="3">
    <source>
        <dbReference type="EMBL" id="MDT3405382.1"/>
    </source>
</evidence>
<dbReference type="PANTHER" id="PTHR34407">
    <property type="entry name" value="EXPRESSED PROTEIN"/>
    <property type="match status" value="1"/>
</dbReference>
<keyword evidence="4" id="KW-1185">Reference proteome</keyword>
<dbReference type="CDD" id="cd00229">
    <property type="entry name" value="SGNH_hydrolase"/>
    <property type="match status" value="1"/>
</dbReference>
<evidence type="ECO:0000259" key="2">
    <source>
        <dbReference type="Pfam" id="PF13472"/>
    </source>
</evidence>
<proteinExistence type="predicted"/>
<comment type="caution">
    <text evidence="3">The sequence shown here is derived from an EMBL/GenBank/DDBJ whole genome shotgun (WGS) entry which is preliminary data.</text>
</comment>
<gene>
    <name evidence="3" type="ORF">QE417_004454</name>
</gene>
<dbReference type="InterPro" id="IPR029058">
    <property type="entry name" value="AB_hydrolase_fold"/>
</dbReference>
<feature type="chain" id="PRO_5046000351" evidence="1">
    <location>
        <begin position="30"/>
        <end position="654"/>
    </location>
</feature>
<dbReference type="EC" id="3.2.1.18" evidence="3"/>
<dbReference type="Proteomes" id="UP001258315">
    <property type="component" value="Unassembled WGS sequence"/>
</dbReference>
<keyword evidence="3" id="KW-0326">Glycosidase</keyword>
<evidence type="ECO:0000313" key="4">
    <source>
        <dbReference type="Proteomes" id="UP001258315"/>
    </source>
</evidence>
<dbReference type="Gene3D" id="2.60.120.260">
    <property type="entry name" value="Galactose-binding domain-like"/>
    <property type="match status" value="1"/>
</dbReference>
<dbReference type="InterPro" id="IPR036514">
    <property type="entry name" value="SGNH_hydro_sf"/>
</dbReference>
<dbReference type="GO" id="GO:0004308">
    <property type="term" value="F:exo-alpha-sialidase activity"/>
    <property type="evidence" value="ECO:0007669"/>
    <property type="project" value="UniProtKB-EC"/>
</dbReference>
<keyword evidence="1" id="KW-0732">Signal</keyword>
<evidence type="ECO:0000256" key="1">
    <source>
        <dbReference type="SAM" id="SignalP"/>
    </source>
</evidence>
<dbReference type="Gene3D" id="3.40.50.1820">
    <property type="entry name" value="alpha/beta hydrolase"/>
    <property type="match status" value="1"/>
</dbReference>
<reference evidence="4" key="1">
    <citation type="submission" date="2023-07" db="EMBL/GenBank/DDBJ databases">
        <title>Functional and genomic diversity of the sorghum phyllosphere microbiome.</title>
        <authorList>
            <person name="Shade A."/>
        </authorList>
    </citation>
    <scope>NUCLEOTIDE SEQUENCE [LARGE SCALE GENOMIC DNA]</scope>
    <source>
        <strain evidence="4">SORGH_AS_0422</strain>
    </source>
</reference>
<dbReference type="SUPFAM" id="SSF53474">
    <property type="entry name" value="alpha/beta-Hydrolases"/>
    <property type="match status" value="1"/>
</dbReference>
<accession>A0ABU3H298</accession>
<protein>
    <submittedName>
        <fullName evidence="3">Sialidase-1</fullName>
        <ecNumber evidence="3">3.2.1.18</ecNumber>
    </submittedName>
</protein>
<dbReference type="Pfam" id="PF13472">
    <property type="entry name" value="Lipase_GDSL_2"/>
    <property type="match status" value="1"/>
</dbReference>
<organism evidence="3 4">
    <name type="scientific">Mucilaginibacter terrae</name>
    <dbReference type="NCBI Taxonomy" id="1955052"/>
    <lineage>
        <taxon>Bacteria</taxon>
        <taxon>Pseudomonadati</taxon>
        <taxon>Bacteroidota</taxon>
        <taxon>Sphingobacteriia</taxon>
        <taxon>Sphingobacteriales</taxon>
        <taxon>Sphingobacteriaceae</taxon>
        <taxon>Mucilaginibacter</taxon>
    </lineage>
</organism>
<sequence>MNFNYANFVKRICVAAVILLPFTVLYASAQSNYDKWKGFERVSVKVNNFNGYYVKPQHPLKGNPWVWRASFPDWHTDIDSILLTKGFHIAYLDADNLYGNALAMQAWDAFYRQLTAQLNLSAKPALEAVSRGALYALTWAKRNPDKVSCIYAETPVYDVKSWPGGKGKGIGDSAAWNEFKSIFKFTEQQALAYHDNPIDNLEGLAAFKVPVLNVVGLWDQITPLAENAALFVSRYNALGGPATVIPVTAGPQTMNGHHIPIPNVEQLANFIINNTAAIEPLPYSRYINVRSGIANFERSAVIKKKAVVAFLGGSITYNPGWRQKVCTYLQEFYPQTQFRFIAAGIPSLGSLPHAFRLQQDVLDSGKVDLLFLEAAVNDRVNGTDSLTQVRDLEGIVRHAKRANPNMDIVMMEFADPDKNHDYDGGKTPVEVTNHELVANSYGLASINLAKEVHDKIKNREFSWDDDFKDLHPSVFGQELYFANIKELFAICREKTAQATVVYKQLPSKLNKFSFANGSYYTIKNAKTDKNWSLNANWHPTDNTGTREGFVNIPVLSATTAGARLTLKFKGDAIGIAVLSGPDAGAINYSIDNGAYKRLSLYTPWSSSLHLPWYLLLGAGLSNTTHSLSIIIDDAKPEGSLGKACRIVNFLVNKP</sequence>
<dbReference type="EMBL" id="JAVLVU010000001">
    <property type="protein sequence ID" value="MDT3405382.1"/>
    <property type="molecule type" value="Genomic_DNA"/>
</dbReference>
<name>A0ABU3H298_9SPHI</name>
<keyword evidence="3" id="KW-0378">Hydrolase</keyword>
<feature type="domain" description="SGNH hydrolase-type esterase" evidence="2">
    <location>
        <begin position="310"/>
        <end position="478"/>
    </location>
</feature>
<dbReference type="PANTHER" id="PTHR34407:SF1">
    <property type="entry name" value="SGNH HYDROLASE-TYPE ESTERASE DOMAIN-CONTAINING PROTEIN"/>
    <property type="match status" value="1"/>
</dbReference>
<dbReference type="SUPFAM" id="SSF52266">
    <property type="entry name" value="SGNH hydrolase"/>
    <property type="match status" value="1"/>
</dbReference>